<evidence type="ECO:0000313" key="1">
    <source>
        <dbReference type="EMBL" id="KAJ2991578.1"/>
    </source>
</evidence>
<proteinExistence type="predicted"/>
<evidence type="ECO:0000313" key="2">
    <source>
        <dbReference type="Proteomes" id="UP001143856"/>
    </source>
</evidence>
<sequence>MRWNLGLAYVAALLGCASESLAADTSVVRDGETGFTFSEFRAAYQIGLYITFRVAIPAPAPPNYDLVFQIIAPSAVGWTGLAWGASMVNNPLTIGWASGNTPVASVRRTSIRTQPQIYDGAKLQLLKTGTKVNGTHWQITAKCSGCSSFATTGSNTKSLNPAGSNRLAFAYSKNRPNSASSAAVLSVHEVYNYWDHDFSTAGNIDFDQLVQRNS</sequence>
<keyword evidence="2" id="KW-1185">Reference proteome</keyword>
<comment type="caution">
    <text evidence="1">The sequence shown here is derived from an EMBL/GenBank/DDBJ whole genome shotgun (WGS) entry which is preliminary data.</text>
</comment>
<organism evidence="1 2">
    <name type="scientific">Xylaria curta</name>
    <dbReference type="NCBI Taxonomy" id="42375"/>
    <lineage>
        <taxon>Eukaryota</taxon>
        <taxon>Fungi</taxon>
        <taxon>Dikarya</taxon>
        <taxon>Ascomycota</taxon>
        <taxon>Pezizomycotina</taxon>
        <taxon>Sordariomycetes</taxon>
        <taxon>Xylariomycetidae</taxon>
        <taxon>Xylariales</taxon>
        <taxon>Xylariaceae</taxon>
        <taxon>Xylaria</taxon>
    </lineage>
</organism>
<accession>A0ACC1PHW0</accession>
<protein>
    <submittedName>
        <fullName evidence="1">Uncharacterized protein</fullName>
    </submittedName>
</protein>
<gene>
    <name evidence="1" type="ORF">NUW58_g2466</name>
</gene>
<dbReference type="Proteomes" id="UP001143856">
    <property type="component" value="Unassembled WGS sequence"/>
</dbReference>
<name>A0ACC1PHW0_9PEZI</name>
<reference evidence="1" key="1">
    <citation type="submission" date="2022-10" db="EMBL/GenBank/DDBJ databases">
        <title>Genome Sequence of Xylaria curta.</title>
        <authorList>
            <person name="Buettner E."/>
        </authorList>
    </citation>
    <scope>NUCLEOTIDE SEQUENCE</scope>
    <source>
        <strain evidence="1">Babe10</strain>
    </source>
</reference>
<dbReference type="EMBL" id="JAPDGR010000321">
    <property type="protein sequence ID" value="KAJ2991578.1"/>
    <property type="molecule type" value="Genomic_DNA"/>
</dbReference>